<evidence type="ECO:0000313" key="2">
    <source>
        <dbReference type="Proteomes" id="UP000464178"/>
    </source>
</evidence>
<dbReference type="Pfam" id="PF11367">
    <property type="entry name" value="Tail_completion_gp17"/>
    <property type="match status" value="1"/>
</dbReference>
<proteinExistence type="predicted"/>
<keyword evidence="2" id="KW-1185">Reference proteome</keyword>
<dbReference type="Proteomes" id="UP000464178">
    <property type="component" value="Chromosome"/>
</dbReference>
<sequence length="143" mass="15081">MAVPANWGEAIAQRLLTDDAVGALVGTKVYPSKPTQDAPGAYVVYFRTGGADVTTLGARSALQPHDVRVECYADTQAEADAILSAVVTALCGNKAAGVTPWRDRANGVQGCFTQGDGDELVTDDAQPRQVSGQTFRLWFKPPA</sequence>
<evidence type="ECO:0000313" key="1">
    <source>
        <dbReference type="EMBL" id="VTS03536.1"/>
    </source>
</evidence>
<dbReference type="Gene3D" id="3.30.2000.30">
    <property type="match status" value="1"/>
</dbReference>
<protein>
    <submittedName>
        <fullName evidence="1">: DUF3168</fullName>
    </submittedName>
</protein>
<dbReference type="KEGG" id="gms:SOIL9_71500"/>
<dbReference type="RefSeq" id="WP_162673061.1">
    <property type="nucleotide sequence ID" value="NZ_LR593886.1"/>
</dbReference>
<dbReference type="InterPro" id="IPR021508">
    <property type="entry name" value="Gp17-like"/>
</dbReference>
<dbReference type="InterPro" id="IPR053745">
    <property type="entry name" value="Viral_Tail_Comp_sf"/>
</dbReference>
<dbReference type="AlphaFoldDB" id="A0A6P2DNB6"/>
<organism evidence="1 2">
    <name type="scientific">Gemmata massiliana</name>
    <dbReference type="NCBI Taxonomy" id="1210884"/>
    <lineage>
        <taxon>Bacteria</taxon>
        <taxon>Pseudomonadati</taxon>
        <taxon>Planctomycetota</taxon>
        <taxon>Planctomycetia</taxon>
        <taxon>Gemmatales</taxon>
        <taxon>Gemmataceae</taxon>
        <taxon>Gemmata</taxon>
    </lineage>
</organism>
<dbReference type="EMBL" id="LR593886">
    <property type="protein sequence ID" value="VTS03536.1"/>
    <property type="molecule type" value="Genomic_DNA"/>
</dbReference>
<name>A0A6P2DNB6_9BACT</name>
<accession>A0A6P2DNB6</accession>
<gene>
    <name evidence="1" type="ORF">SOIL9_71500</name>
</gene>
<reference evidence="1 2" key="1">
    <citation type="submission" date="2019-05" db="EMBL/GenBank/DDBJ databases">
        <authorList>
            <consortium name="Science for Life Laboratories"/>
        </authorList>
    </citation>
    <scope>NUCLEOTIDE SEQUENCE [LARGE SCALE GENOMIC DNA]</scope>
    <source>
        <strain evidence="1">Soil9</strain>
    </source>
</reference>